<gene>
    <name evidence="5" type="primary">LOC103522329</name>
</gene>
<dbReference type="KEGG" id="dci:103522329"/>
<evidence type="ECO:0000256" key="2">
    <source>
        <dbReference type="ARBA" id="ARBA00023043"/>
    </source>
</evidence>
<dbReference type="Gene3D" id="2.60.220.30">
    <property type="match status" value="2"/>
</dbReference>
<dbReference type="PaxDb" id="121845-A0A3Q0JIX6"/>
<dbReference type="SMART" id="SM00218">
    <property type="entry name" value="ZU5"/>
    <property type="match status" value="1"/>
</dbReference>
<keyword evidence="2" id="KW-0040">ANK repeat</keyword>
<dbReference type="FunFam" id="2.60.220.30:FF:000009">
    <property type="entry name" value="Ankyrin 2, isoform G"/>
    <property type="match status" value="1"/>
</dbReference>
<protein>
    <submittedName>
        <fullName evidence="5">Ankyrin-3-like</fullName>
    </submittedName>
</protein>
<dbReference type="AlphaFoldDB" id="A0A3Q0JIX6"/>
<dbReference type="InterPro" id="IPR051165">
    <property type="entry name" value="Multifunctional_ANK_Repeat"/>
</dbReference>
<evidence type="ECO:0000256" key="1">
    <source>
        <dbReference type="ARBA" id="ARBA00022737"/>
    </source>
</evidence>
<evidence type="ECO:0000313" key="4">
    <source>
        <dbReference type="Proteomes" id="UP000079169"/>
    </source>
</evidence>
<dbReference type="Pfam" id="PF00791">
    <property type="entry name" value="ZU5"/>
    <property type="match status" value="1"/>
</dbReference>
<dbReference type="GeneID" id="103522329"/>
<keyword evidence="1" id="KW-0677">Repeat</keyword>
<feature type="domain" description="ZU5" evidence="3">
    <location>
        <begin position="1"/>
        <end position="105"/>
    </location>
</feature>
<dbReference type="Proteomes" id="UP000079169">
    <property type="component" value="Unplaced"/>
</dbReference>
<dbReference type="PANTHER" id="PTHR24123">
    <property type="entry name" value="ANKYRIN REPEAT-CONTAINING"/>
    <property type="match status" value="1"/>
</dbReference>
<dbReference type="PANTHER" id="PTHR24123:SF141">
    <property type="entry name" value="ANKYRIN 2, ISOFORM U"/>
    <property type="match status" value="1"/>
</dbReference>
<dbReference type="InterPro" id="IPR000906">
    <property type="entry name" value="ZU5_dom"/>
</dbReference>
<dbReference type="PROSITE" id="PS51145">
    <property type="entry name" value="ZU5"/>
    <property type="match status" value="1"/>
</dbReference>
<name>A0A3Q0JIX6_DIACI</name>
<sequence>MESEALASRILELGPAGAKFLGPVIIEVPHFASLRNKERELIILRSDDGSTWKEHKLDASEEAVQEVLNESFPGEELRQLEDLHTSRIVRILTVDFPQYFAVVSRLRQEIHAVGPEGGVVSSSAVPLVQALFPPDALTKRIKVGLQVFS</sequence>
<evidence type="ECO:0000259" key="3">
    <source>
        <dbReference type="PROSITE" id="PS51145"/>
    </source>
</evidence>
<keyword evidence="4" id="KW-1185">Reference proteome</keyword>
<organism evidence="4 5">
    <name type="scientific">Diaphorina citri</name>
    <name type="common">Asian citrus psyllid</name>
    <dbReference type="NCBI Taxonomy" id="121845"/>
    <lineage>
        <taxon>Eukaryota</taxon>
        <taxon>Metazoa</taxon>
        <taxon>Ecdysozoa</taxon>
        <taxon>Arthropoda</taxon>
        <taxon>Hexapoda</taxon>
        <taxon>Insecta</taxon>
        <taxon>Pterygota</taxon>
        <taxon>Neoptera</taxon>
        <taxon>Paraneoptera</taxon>
        <taxon>Hemiptera</taxon>
        <taxon>Sternorrhyncha</taxon>
        <taxon>Psylloidea</taxon>
        <taxon>Psyllidae</taxon>
        <taxon>Diaphorininae</taxon>
        <taxon>Diaphorina</taxon>
    </lineage>
</organism>
<reference evidence="5" key="1">
    <citation type="submission" date="2025-08" db="UniProtKB">
        <authorList>
            <consortium name="RefSeq"/>
        </authorList>
    </citation>
    <scope>IDENTIFICATION</scope>
</reference>
<accession>A0A3Q0JIX6</accession>
<dbReference type="STRING" id="121845.A0A3Q0JIX6"/>
<proteinExistence type="predicted"/>
<evidence type="ECO:0000313" key="5">
    <source>
        <dbReference type="RefSeq" id="XP_026688332.1"/>
    </source>
</evidence>
<dbReference type="RefSeq" id="XP_026688332.1">
    <property type="nucleotide sequence ID" value="XM_026832531.1"/>
</dbReference>